<keyword evidence="3" id="KW-1185">Reference proteome</keyword>
<comment type="caution">
    <text evidence="2">The sequence shown here is derived from an EMBL/GenBank/DDBJ whole genome shotgun (WGS) entry which is preliminary data.</text>
</comment>
<organism evidence="2 3">
    <name type="scientific">Pedosphaera parvula (strain Ellin514)</name>
    <dbReference type="NCBI Taxonomy" id="320771"/>
    <lineage>
        <taxon>Bacteria</taxon>
        <taxon>Pseudomonadati</taxon>
        <taxon>Verrucomicrobiota</taxon>
        <taxon>Pedosphaerae</taxon>
        <taxon>Pedosphaerales</taxon>
        <taxon>Pedosphaeraceae</taxon>
        <taxon>Pedosphaera</taxon>
    </lineage>
</organism>
<protein>
    <recommendedName>
        <fullName evidence="4">Transmembrane protein</fullName>
    </recommendedName>
</protein>
<keyword evidence="1" id="KW-0812">Transmembrane</keyword>
<evidence type="ECO:0000256" key="1">
    <source>
        <dbReference type="SAM" id="Phobius"/>
    </source>
</evidence>
<gene>
    <name evidence="2" type="ORF">Cflav_PD4778</name>
</gene>
<feature type="transmembrane region" description="Helical" evidence="1">
    <location>
        <begin position="20"/>
        <end position="40"/>
    </location>
</feature>
<evidence type="ECO:0008006" key="4">
    <source>
        <dbReference type="Google" id="ProtNLM"/>
    </source>
</evidence>
<keyword evidence="1" id="KW-0472">Membrane</keyword>
<name>B9XEM4_PEDPL</name>
<evidence type="ECO:0000313" key="3">
    <source>
        <dbReference type="Proteomes" id="UP000003688"/>
    </source>
</evidence>
<proteinExistence type="predicted"/>
<sequence length="66" mass="7043">MDTDKNSFGDIFRDQSAPAPVVSVVGLSRLLVFAACICVYPHTSVVESNNSCRGLKVEDGGGKQKK</sequence>
<keyword evidence="1" id="KW-1133">Transmembrane helix</keyword>
<reference evidence="2 3" key="1">
    <citation type="journal article" date="2011" name="J. Bacteriol.">
        <title>Genome sequence of 'Pedosphaera parvula' Ellin514, an aerobic Verrucomicrobial isolate from pasture soil.</title>
        <authorList>
            <person name="Kant R."/>
            <person name="van Passel M.W."/>
            <person name="Sangwan P."/>
            <person name="Palva A."/>
            <person name="Lucas S."/>
            <person name="Copeland A."/>
            <person name="Lapidus A."/>
            <person name="Glavina Del Rio T."/>
            <person name="Dalin E."/>
            <person name="Tice H."/>
            <person name="Bruce D."/>
            <person name="Goodwin L."/>
            <person name="Pitluck S."/>
            <person name="Chertkov O."/>
            <person name="Larimer F.W."/>
            <person name="Land M.L."/>
            <person name="Hauser L."/>
            <person name="Brettin T.S."/>
            <person name="Detter J.C."/>
            <person name="Han S."/>
            <person name="de Vos W.M."/>
            <person name="Janssen P.H."/>
            <person name="Smidt H."/>
        </authorList>
    </citation>
    <scope>NUCLEOTIDE SEQUENCE [LARGE SCALE GENOMIC DNA]</scope>
    <source>
        <strain evidence="2 3">Ellin514</strain>
    </source>
</reference>
<dbReference type="AlphaFoldDB" id="B9XEM4"/>
<accession>B9XEM4</accession>
<dbReference type="EMBL" id="ABOX02000008">
    <property type="protein sequence ID" value="EEF61738.1"/>
    <property type="molecule type" value="Genomic_DNA"/>
</dbReference>
<evidence type="ECO:0000313" key="2">
    <source>
        <dbReference type="EMBL" id="EEF61738.1"/>
    </source>
</evidence>
<dbReference type="Proteomes" id="UP000003688">
    <property type="component" value="Unassembled WGS sequence"/>
</dbReference>
<dbReference type="STRING" id="320771.Cflav_PD4778"/>